<keyword evidence="1" id="KW-0812">Transmembrane</keyword>
<comment type="caution">
    <text evidence="2">The sequence shown here is derived from an EMBL/GenBank/DDBJ whole genome shotgun (WGS) entry which is preliminary data.</text>
</comment>
<proteinExistence type="predicted"/>
<evidence type="ECO:0000313" key="3">
    <source>
        <dbReference type="Proteomes" id="UP001595752"/>
    </source>
</evidence>
<keyword evidence="1" id="KW-1133">Transmembrane helix</keyword>
<evidence type="ECO:0000256" key="1">
    <source>
        <dbReference type="SAM" id="Phobius"/>
    </source>
</evidence>
<organism evidence="2 3">
    <name type="scientific">Bacillus songklensis</name>
    <dbReference type="NCBI Taxonomy" id="1069116"/>
    <lineage>
        <taxon>Bacteria</taxon>
        <taxon>Bacillati</taxon>
        <taxon>Bacillota</taxon>
        <taxon>Bacilli</taxon>
        <taxon>Bacillales</taxon>
        <taxon>Bacillaceae</taxon>
        <taxon>Bacillus</taxon>
    </lineage>
</organism>
<gene>
    <name evidence="2" type="ORF">ACFOU2_23720</name>
</gene>
<name>A0ABV8B7M0_9BACI</name>
<feature type="transmembrane region" description="Helical" evidence="1">
    <location>
        <begin position="44"/>
        <end position="65"/>
    </location>
</feature>
<accession>A0ABV8B7M0</accession>
<dbReference type="EMBL" id="JBHRZT010000073">
    <property type="protein sequence ID" value="MFC3886331.1"/>
    <property type="molecule type" value="Genomic_DNA"/>
</dbReference>
<dbReference type="RefSeq" id="WP_377918755.1">
    <property type="nucleotide sequence ID" value="NZ_JBHRZT010000073.1"/>
</dbReference>
<keyword evidence="1" id="KW-0472">Membrane</keyword>
<evidence type="ECO:0008006" key="4">
    <source>
        <dbReference type="Google" id="ProtNLM"/>
    </source>
</evidence>
<dbReference type="Proteomes" id="UP001595752">
    <property type="component" value="Unassembled WGS sequence"/>
</dbReference>
<protein>
    <recommendedName>
        <fullName evidence="4">SMODS-associated and fused to various effectors domain-containing protein</fullName>
    </recommendedName>
</protein>
<reference evidence="3" key="1">
    <citation type="journal article" date="2019" name="Int. J. Syst. Evol. Microbiol.">
        <title>The Global Catalogue of Microorganisms (GCM) 10K type strain sequencing project: providing services to taxonomists for standard genome sequencing and annotation.</title>
        <authorList>
            <consortium name="The Broad Institute Genomics Platform"/>
            <consortium name="The Broad Institute Genome Sequencing Center for Infectious Disease"/>
            <person name="Wu L."/>
            <person name="Ma J."/>
        </authorList>
    </citation>
    <scope>NUCLEOTIDE SEQUENCE [LARGE SCALE GENOMIC DNA]</scope>
    <source>
        <strain evidence="3">CCUG 61889</strain>
    </source>
</reference>
<feature type="transmembrane region" description="Helical" evidence="1">
    <location>
        <begin position="12"/>
        <end position="32"/>
    </location>
</feature>
<keyword evidence="3" id="KW-1185">Reference proteome</keyword>
<sequence>MVNSSGKNKWRKYSVIPYIIANLIVPFSIFNFPNVHLNFNPIDFILKPFMIIPVTGLLLTLFIEWTRYAFNHTKNLSLTIKKTGGILSLKVVKKSLPIYIIDENYFNKEFQIKNCTVVDMRIKDNGDLSFNDHLDVVKLYNYDNQVNIPYLIEKANLLIKNTALKNKPITFIVDSKKERNRTIAKIWLRLIRNPKSKSAKADIHTILELVY</sequence>
<evidence type="ECO:0000313" key="2">
    <source>
        <dbReference type="EMBL" id="MFC3886331.1"/>
    </source>
</evidence>